<dbReference type="PROSITE" id="PS50231">
    <property type="entry name" value="RICIN_B_LECTIN"/>
    <property type="match status" value="1"/>
</dbReference>
<evidence type="ECO:0000256" key="1">
    <source>
        <dbReference type="SAM" id="SignalP"/>
    </source>
</evidence>
<keyword evidence="1" id="KW-0732">Signal</keyword>
<accession>A0A379LLL5</accession>
<keyword evidence="2" id="KW-0430">Lectin</keyword>
<dbReference type="Gene3D" id="2.80.10.50">
    <property type="match status" value="1"/>
</dbReference>
<dbReference type="EMBL" id="UGVC01000001">
    <property type="protein sequence ID" value="SUD91005.1"/>
    <property type="molecule type" value="Genomic_DNA"/>
</dbReference>
<proteinExistence type="predicted"/>
<name>A0A379LLL5_9GAMM</name>
<dbReference type="InterPro" id="IPR035992">
    <property type="entry name" value="Ricin_B-like_lectins"/>
</dbReference>
<dbReference type="CDD" id="cd00161">
    <property type="entry name" value="beta-trefoil_Ricin-like"/>
    <property type="match status" value="1"/>
</dbReference>
<reference evidence="2 3" key="1">
    <citation type="submission" date="2018-06" db="EMBL/GenBank/DDBJ databases">
        <authorList>
            <consortium name="Pathogen Informatics"/>
            <person name="Doyle S."/>
        </authorList>
    </citation>
    <scope>NUCLEOTIDE SEQUENCE [LARGE SCALE GENOMIC DNA]</scope>
    <source>
        <strain evidence="2 3">NCTC10526</strain>
    </source>
</reference>
<dbReference type="SUPFAM" id="SSF50370">
    <property type="entry name" value="Ricin B-like lectins"/>
    <property type="match status" value="1"/>
</dbReference>
<feature type="chain" id="PRO_5016938343" evidence="1">
    <location>
        <begin position="23"/>
        <end position="445"/>
    </location>
</feature>
<keyword evidence="3" id="KW-1185">Reference proteome</keyword>
<protein>
    <submittedName>
        <fullName evidence="2">Ricin-type beta-trefoil lectin domain</fullName>
    </submittedName>
</protein>
<evidence type="ECO:0000313" key="2">
    <source>
        <dbReference type="EMBL" id="SUD91005.1"/>
    </source>
</evidence>
<feature type="signal peptide" evidence="1">
    <location>
        <begin position="1"/>
        <end position="22"/>
    </location>
</feature>
<dbReference type="RefSeq" id="WP_028858571.1">
    <property type="nucleotide sequence ID" value="NZ_CAJHAQ010000001.1"/>
</dbReference>
<gene>
    <name evidence="2" type="ORF">NCTC10526_01352</name>
</gene>
<dbReference type="AlphaFoldDB" id="A0A379LLL5"/>
<organism evidence="2 3">
    <name type="scientific">Psychrobacter phenylpyruvicus</name>
    <dbReference type="NCBI Taxonomy" id="29432"/>
    <lineage>
        <taxon>Bacteria</taxon>
        <taxon>Pseudomonadati</taxon>
        <taxon>Pseudomonadota</taxon>
        <taxon>Gammaproteobacteria</taxon>
        <taxon>Moraxellales</taxon>
        <taxon>Moraxellaceae</taxon>
        <taxon>Psychrobacter</taxon>
    </lineage>
</organism>
<evidence type="ECO:0000313" key="3">
    <source>
        <dbReference type="Proteomes" id="UP000254123"/>
    </source>
</evidence>
<sequence length="445" mass="50706">MDLNRLILSGLLLVSITNLAEAAAFGNPDGSGGTVYALGSDIIIASDSNDFKELYIPEYTNSDWRAKYPSILKSNSSPNIQTRRYYEIKEKKWLQAKFYIFEASYEFGPKIEVQVSYDDGKRSWQQAFLVGSIYAEQLGYIPPDLRKATHTITIHNYYNGLMGGNNNIIIFEKRGAEHIEKGSIEEALFHEATHNYFNTMLFKKENPFYGLWKQAQSKDNDYISYYAKTNDFEDIAESFIAYYAVKYKKERAGKLKDKVLTAIPNRILFFEGINLNLTHLPTPLNSIHKPSQAYQIISSADQRAVDITNNGLLTLKPASTDNSQLWQLIPKADSQYGSSNRYHIRSMQSNDYDYKCIDVINGGRDDQSLHLTKCGNYSGQLFSLKPVGSQQYQLMPLWQKNLTKSAAHHSPTLNCMSVIDNKGLQRLIITPCNDSLEQFFVLRPY</sequence>
<dbReference type="GO" id="GO:0030246">
    <property type="term" value="F:carbohydrate binding"/>
    <property type="evidence" value="ECO:0007669"/>
    <property type="project" value="UniProtKB-KW"/>
</dbReference>
<dbReference type="Proteomes" id="UP000254123">
    <property type="component" value="Unassembled WGS sequence"/>
</dbReference>